<gene>
    <name evidence="10" type="ORF">D3872_18995</name>
</gene>
<keyword evidence="3" id="KW-1003">Cell membrane</keyword>
<feature type="transmembrane region" description="Helical" evidence="9">
    <location>
        <begin position="53"/>
        <end position="77"/>
    </location>
</feature>
<accession>A0A418XGH4</accession>
<evidence type="ECO:0000313" key="10">
    <source>
        <dbReference type="EMBL" id="RJG11564.1"/>
    </source>
</evidence>
<evidence type="ECO:0000256" key="4">
    <source>
        <dbReference type="ARBA" id="ARBA00022692"/>
    </source>
</evidence>
<dbReference type="InterPro" id="IPR045324">
    <property type="entry name" value="Small_multidrug_res"/>
</dbReference>
<evidence type="ECO:0000256" key="1">
    <source>
        <dbReference type="ARBA" id="ARBA00004651"/>
    </source>
</evidence>
<dbReference type="InterPro" id="IPR000390">
    <property type="entry name" value="Small_drug/metabolite_transptr"/>
</dbReference>
<dbReference type="Proteomes" id="UP000284006">
    <property type="component" value="Unassembled WGS sequence"/>
</dbReference>
<comment type="subcellular location">
    <subcellularLocation>
        <location evidence="1 8">Cell membrane</location>
        <topology evidence="1 8">Multi-pass membrane protein</topology>
    </subcellularLocation>
</comment>
<feature type="transmembrane region" description="Helical" evidence="9">
    <location>
        <begin position="25"/>
        <end position="46"/>
    </location>
</feature>
<reference evidence="10 11" key="1">
    <citation type="submission" date="2018-09" db="EMBL/GenBank/DDBJ databases">
        <authorList>
            <person name="Zhu H."/>
        </authorList>
    </citation>
    <scope>NUCLEOTIDE SEQUENCE [LARGE SCALE GENOMIC DNA]</scope>
    <source>
        <strain evidence="10 11">K1S02-61</strain>
    </source>
</reference>
<dbReference type="EMBL" id="QYUP01000146">
    <property type="protein sequence ID" value="RJG11564.1"/>
    <property type="molecule type" value="Genomic_DNA"/>
</dbReference>
<keyword evidence="5 9" id="KW-1133">Transmembrane helix</keyword>
<dbReference type="GO" id="GO:0005886">
    <property type="term" value="C:plasma membrane"/>
    <property type="evidence" value="ECO:0007669"/>
    <property type="project" value="UniProtKB-SubCell"/>
</dbReference>
<proteinExistence type="inferred from homology"/>
<evidence type="ECO:0000256" key="5">
    <source>
        <dbReference type="ARBA" id="ARBA00022989"/>
    </source>
</evidence>
<dbReference type="GO" id="GO:0022857">
    <property type="term" value="F:transmembrane transporter activity"/>
    <property type="evidence" value="ECO:0007669"/>
    <property type="project" value="InterPro"/>
</dbReference>
<name>A0A418XGH4_9BURK</name>
<comment type="caution">
    <text evidence="10">The sequence shown here is derived from an EMBL/GenBank/DDBJ whole genome shotgun (WGS) entry which is preliminary data.</text>
</comment>
<evidence type="ECO:0000256" key="9">
    <source>
        <dbReference type="SAM" id="Phobius"/>
    </source>
</evidence>
<dbReference type="AlphaFoldDB" id="A0A418XGH4"/>
<dbReference type="PANTHER" id="PTHR30561">
    <property type="entry name" value="SMR FAMILY PROTON-DEPENDENT DRUG EFFLUX TRANSPORTER SUGE"/>
    <property type="match status" value="1"/>
</dbReference>
<evidence type="ECO:0000256" key="7">
    <source>
        <dbReference type="ARBA" id="ARBA00038032"/>
    </source>
</evidence>
<dbReference type="Pfam" id="PF00893">
    <property type="entry name" value="Multi_Drug_Res"/>
    <property type="match status" value="1"/>
</dbReference>
<evidence type="ECO:0000256" key="3">
    <source>
        <dbReference type="ARBA" id="ARBA00022475"/>
    </source>
</evidence>
<keyword evidence="11" id="KW-1185">Reference proteome</keyword>
<organism evidence="10 11">
    <name type="scientific">Massilia cavernae</name>
    <dbReference type="NCBI Taxonomy" id="2320864"/>
    <lineage>
        <taxon>Bacteria</taxon>
        <taxon>Pseudomonadati</taxon>
        <taxon>Pseudomonadota</taxon>
        <taxon>Betaproteobacteria</taxon>
        <taxon>Burkholderiales</taxon>
        <taxon>Oxalobacteraceae</taxon>
        <taxon>Telluria group</taxon>
        <taxon>Massilia</taxon>
    </lineage>
</organism>
<comment type="similarity">
    <text evidence="7 8">Belongs to the drug/metabolite transporter (DMT) superfamily. Small multidrug resistance (SMR) (TC 2.A.7.1) family.</text>
</comment>
<evidence type="ECO:0000256" key="2">
    <source>
        <dbReference type="ARBA" id="ARBA00022448"/>
    </source>
</evidence>
<keyword evidence="6 9" id="KW-0472">Membrane</keyword>
<dbReference type="InterPro" id="IPR037185">
    <property type="entry name" value="EmrE-like"/>
</dbReference>
<dbReference type="Gene3D" id="1.10.3730.20">
    <property type="match status" value="1"/>
</dbReference>
<keyword evidence="2" id="KW-0813">Transport</keyword>
<protein>
    <submittedName>
        <fullName evidence="10">QacE family quaternary ammonium compound efflux SMR transporter</fullName>
    </submittedName>
</protein>
<sequence>MLAIAIGAEIAATTALKFSDGFSKAGPSIVVVAGYGLAFYLLSLVLKTQEVGIVYAIWSGAGLAIIALVGVVLLNLAGNPHG</sequence>
<keyword evidence="4 8" id="KW-0812">Transmembrane</keyword>
<evidence type="ECO:0000313" key="11">
    <source>
        <dbReference type="Proteomes" id="UP000284006"/>
    </source>
</evidence>
<evidence type="ECO:0000256" key="8">
    <source>
        <dbReference type="RuleBase" id="RU003942"/>
    </source>
</evidence>
<dbReference type="SUPFAM" id="SSF103481">
    <property type="entry name" value="Multidrug resistance efflux transporter EmrE"/>
    <property type="match status" value="1"/>
</dbReference>
<evidence type="ECO:0000256" key="6">
    <source>
        <dbReference type="ARBA" id="ARBA00023136"/>
    </source>
</evidence>
<dbReference type="PANTHER" id="PTHR30561:SF1">
    <property type="entry name" value="MULTIDRUG TRANSPORTER EMRE"/>
    <property type="match status" value="1"/>
</dbReference>